<dbReference type="EMBL" id="JBHSFZ010000064">
    <property type="protein sequence ID" value="MFC4596163.1"/>
    <property type="molecule type" value="Genomic_DNA"/>
</dbReference>
<accession>A0ABV9F2W2</accession>
<evidence type="ECO:0000313" key="2">
    <source>
        <dbReference type="Proteomes" id="UP001595957"/>
    </source>
</evidence>
<proteinExistence type="predicted"/>
<sequence length="179" mass="20692">MSDQQQQHQRAIYRGLLRVALVWGVDLDNAKTNPVFWHNGALNYVSPMSHDEAVFDFLRSRRLMSEGHNHAHRLEFSFDKLDDVADADFAKGLDFEEILGFLVMQLAYRFNYLSLSPHGESHLRTGNDERDNEANTLLRHISALGYLEELSQQSAPSSYRWTKKAAPMLKTYLFCELEE</sequence>
<reference evidence="2" key="1">
    <citation type="journal article" date="2019" name="Int. J. Syst. Evol. Microbiol.">
        <title>The Global Catalogue of Microorganisms (GCM) 10K type strain sequencing project: providing services to taxonomists for standard genome sequencing and annotation.</title>
        <authorList>
            <consortium name="The Broad Institute Genomics Platform"/>
            <consortium name="The Broad Institute Genome Sequencing Center for Infectious Disease"/>
            <person name="Wu L."/>
            <person name="Ma J."/>
        </authorList>
    </citation>
    <scope>NUCLEOTIDE SEQUENCE [LARGE SCALE GENOMIC DNA]</scope>
    <source>
        <strain evidence="2">NBRC 103632</strain>
    </source>
</reference>
<dbReference type="RefSeq" id="WP_066528222.1">
    <property type="nucleotide sequence ID" value="NZ_JBHSFZ010000064.1"/>
</dbReference>
<evidence type="ECO:0000313" key="1">
    <source>
        <dbReference type="EMBL" id="MFC4596163.1"/>
    </source>
</evidence>
<organism evidence="1 2">
    <name type="scientific">Sphingobium tyrosinilyticum</name>
    <dbReference type="NCBI Taxonomy" id="2715436"/>
    <lineage>
        <taxon>Bacteria</taxon>
        <taxon>Pseudomonadati</taxon>
        <taxon>Pseudomonadota</taxon>
        <taxon>Alphaproteobacteria</taxon>
        <taxon>Sphingomonadales</taxon>
        <taxon>Sphingomonadaceae</taxon>
        <taxon>Sphingobium</taxon>
    </lineage>
</organism>
<name>A0ABV9F2W2_9SPHN</name>
<keyword evidence="2" id="KW-1185">Reference proteome</keyword>
<gene>
    <name evidence="1" type="ORF">ACFO3E_18605</name>
</gene>
<comment type="caution">
    <text evidence="1">The sequence shown here is derived from an EMBL/GenBank/DDBJ whole genome shotgun (WGS) entry which is preliminary data.</text>
</comment>
<dbReference type="Proteomes" id="UP001595957">
    <property type="component" value="Unassembled WGS sequence"/>
</dbReference>
<protein>
    <submittedName>
        <fullName evidence="1">Uncharacterized protein</fullName>
    </submittedName>
</protein>